<dbReference type="GO" id="GO:0016491">
    <property type="term" value="F:oxidoreductase activity"/>
    <property type="evidence" value="ECO:0007669"/>
    <property type="project" value="UniProtKB-KW"/>
</dbReference>
<organism evidence="2 3">
    <name type="scientific">Calidithermus terrae</name>
    <dbReference type="NCBI Taxonomy" id="1408545"/>
    <lineage>
        <taxon>Bacteria</taxon>
        <taxon>Thermotogati</taxon>
        <taxon>Deinococcota</taxon>
        <taxon>Deinococci</taxon>
        <taxon>Thermales</taxon>
        <taxon>Thermaceae</taxon>
        <taxon>Calidithermus</taxon>
    </lineage>
</organism>
<sequence length="223" mass="25717">MLKLYGPRHARPGPVTSTGQFVGPLDELRRVLEPFLRRVPPHQLRLERKAFLEAVNFFGGDPEPDWSVHFHGDHKKFKNTSAFAYGPLPPEALQTLCAWMEKAPTGEDLVQLENFGGKVADLAPHATAFFHRRAQFFLQYQAYWSDDSAAEDHLSWVRGVRDALTPYTRGAYVNYTDADLEDWPERYYGENYPRLQEVKQQYDPEDFFRFPQSVRLPGVVDGQ</sequence>
<reference evidence="2 3" key="1">
    <citation type="submission" date="2018-08" db="EMBL/GenBank/DDBJ databases">
        <title>Meiothermus terrae DSM 26712 genome sequencing project.</title>
        <authorList>
            <person name="Da Costa M.S."/>
            <person name="Albuquerque L."/>
            <person name="Raposo P."/>
            <person name="Froufe H.J.C."/>
            <person name="Barroso C.S."/>
            <person name="Egas C."/>
        </authorList>
    </citation>
    <scope>NUCLEOTIDE SEQUENCE [LARGE SCALE GENOMIC DNA]</scope>
    <source>
        <strain evidence="2 3">DSM 26712</strain>
    </source>
</reference>
<dbReference type="InterPro" id="IPR012951">
    <property type="entry name" value="BBE"/>
</dbReference>
<dbReference type="Proteomes" id="UP000265715">
    <property type="component" value="Unassembled WGS sequence"/>
</dbReference>
<accession>A0A399DQ89</accession>
<dbReference type="GO" id="GO:0050660">
    <property type="term" value="F:flavin adenine dinucleotide binding"/>
    <property type="evidence" value="ECO:0007669"/>
    <property type="project" value="InterPro"/>
</dbReference>
<dbReference type="PANTHER" id="PTHR32448">
    <property type="entry name" value="OS08G0158400 PROTEIN"/>
    <property type="match status" value="1"/>
</dbReference>
<feature type="domain" description="Berberine/berberine-like" evidence="1">
    <location>
        <begin position="171"/>
        <end position="215"/>
    </location>
</feature>
<evidence type="ECO:0000313" key="3">
    <source>
        <dbReference type="Proteomes" id="UP000265715"/>
    </source>
</evidence>
<dbReference type="Gene3D" id="3.40.462.20">
    <property type="match status" value="1"/>
</dbReference>
<comment type="caution">
    <text evidence="2">The sequence shown here is derived from an EMBL/GenBank/DDBJ whole genome shotgun (WGS) entry which is preliminary data.</text>
</comment>
<keyword evidence="3" id="KW-1185">Reference proteome</keyword>
<evidence type="ECO:0000259" key="1">
    <source>
        <dbReference type="Pfam" id="PF08031"/>
    </source>
</evidence>
<evidence type="ECO:0000313" key="2">
    <source>
        <dbReference type="EMBL" id="RIH74137.1"/>
    </source>
</evidence>
<gene>
    <name evidence="2" type="primary">yvdP_2</name>
    <name evidence="2" type="ORF">Mterra_04115</name>
</gene>
<proteinExistence type="predicted"/>
<dbReference type="AlphaFoldDB" id="A0A399DQ89"/>
<dbReference type="Pfam" id="PF08031">
    <property type="entry name" value="BBE"/>
    <property type="match status" value="1"/>
</dbReference>
<keyword evidence="2" id="KW-0560">Oxidoreductase</keyword>
<protein>
    <submittedName>
        <fullName evidence="2">Putative FAD-linked oxidoreductase YvdP</fullName>
        <ecNumber evidence="2">1.21.-.-</ecNumber>
    </submittedName>
</protein>
<name>A0A399DQ89_9DEIN</name>
<dbReference type="EMBL" id="QXDL01000454">
    <property type="protein sequence ID" value="RIH74137.1"/>
    <property type="molecule type" value="Genomic_DNA"/>
</dbReference>
<dbReference type="EC" id="1.21.-.-" evidence="2"/>